<evidence type="ECO:0000313" key="4">
    <source>
        <dbReference type="Proteomes" id="UP000005697"/>
    </source>
</evidence>
<accession>F0F575</accession>
<dbReference type="Proteomes" id="UP000005697">
    <property type="component" value="Unassembled WGS sequence"/>
</dbReference>
<evidence type="ECO:0000259" key="1">
    <source>
        <dbReference type="Pfam" id="PF05838"/>
    </source>
</evidence>
<dbReference type="OrthoDB" id="672438at2"/>
<dbReference type="AlphaFoldDB" id="F0F575"/>
<dbReference type="CDD" id="cd13926">
    <property type="entry name" value="N-acetylmuramidase_GH108"/>
    <property type="match status" value="1"/>
</dbReference>
<dbReference type="InterPro" id="IPR023346">
    <property type="entry name" value="Lysozyme-like_dom_sf"/>
</dbReference>
<dbReference type="EMBL" id="AEWX01000010">
    <property type="protein sequence ID" value="EGC20721.1"/>
    <property type="molecule type" value="Genomic_DNA"/>
</dbReference>
<evidence type="ECO:0000313" key="3">
    <source>
        <dbReference type="EMBL" id="EGC20721.1"/>
    </source>
</evidence>
<protein>
    <submittedName>
        <fullName evidence="3">Predicted Peptidoglycan domain protein</fullName>
    </submittedName>
</protein>
<evidence type="ECO:0000259" key="2">
    <source>
        <dbReference type="Pfam" id="PF09374"/>
    </source>
</evidence>
<dbReference type="eggNOG" id="COG3926">
    <property type="taxonomic scope" value="Bacteria"/>
</dbReference>
<dbReference type="Gene3D" id="1.20.141.10">
    <property type="entry name" value="Chitosanase, subunit A, domain 1"/>
    <property type="match status" value="1"/>
</dbReference>
<reference evidence="3 4" key="1">
    <citation type="submission" date="2011-01" db="EMBL/GenBank/DDBJ databases">
        <authorList>
            <person name="Muzny D."/>
            <person name="Qin X."/>
            <person name="Deng J."/>
            <person name="Jiang H."/>
            <person name="Liu Y."/>
            <person name="Qu J."/>
            <person name="Song X.-Z."/>
            <person name="Zhang L."/>
            <person name="Thornton R."/>
            <person name="Coyle M."/>
            <person name="Francisco L."/>
            <person name="Jackson L."/>
            <person name="Javaid M."/>
            <person name="Korchina V."/>
            <person name="Kovar C."/>
            <person name="Mata R."/>
            <person name="Mathew T."/>
            <person name="Ngo R."/>
            <person name="Nguyen L."/>
            <person name="Nguyen N."/>
            <person name="Okwuonu G."/>
            <person name="Ongeri F."/>
            <person name="Pham C."/>
            <person name="Simmons D."/>
            <person name="Wilczek-Boney K."/>
            <person name="Hale W."/>
            <person name="Jakkamsetti A."/>
            <person name="Pham P."/>
            <person name="Ruth R."/>
            <person name="San Lucas F."/>
            <person name="Warren J."/>
            <person name="Zhang J."/>
            <person name="Zhao Z."/>
            <person name="Zhou C."/>
            <person name="Zhu D."/>
            <person name="Lee S."/>
            <person name="Bess C."/>
            <person name="Blankenburg K."/>
            <person name="Forbes L."/>
            <person name="Fu Q."/>
            <person name="Gubbala S."/>
            <person name="Hirani K."/>
            <person name="Jayaseelan J.C."/>
            <person name="Lara F."/>
            <person name="Munidasa M."/>
            <person name="Palculict T."/>
            <person name="Patil S."/>
            <person name="Pu L.-L."/>
            <person name="Saada N."/>
            <person name="Tang L."/>
            <person name="Weissenberger G."/>
            <person name="Zhu Y."/>
            <person name="Hemphill L."/>
            <person name="Shang Y."/>
            <person name="Youmans B."/>
            <person name="Ayvaz T."/>
            <person name="Ross M."/>
            <person name="Santibanez J."/>
            <person name="Aqrawi P."/>
            <person name="Gross S."/>
            <person name="Joshi V."/>
            <person name="Fowler G."/>
            <person name="Nazareth L."/>
            <person name="Reid J."/>
            <person name="Worley K."/>
            <person name="Petrosino J."/>
            <person name="Highlander S."/>
            <person name="Gibbs R."/>
        </authorList>
    </citation>
    <scope>NUCLEOTIDE SEQUENCE [LARGE SCALE GENOMIC DNA]</scope>
    <source>
        <strain evidence="3 4">DSM 16608</strain>
    </source>
</reference>
<dbReference type="HOGENOM" id="CLU_082693_1_1_10"/>
<sequence length="184" mass="21093">MANLDVLAPFIFSFEGVYGNDPIDRGGATKYGVTIATWKRLGYDKDRDGDIDVEDLKLITLDDAKMIMRKNFWNKWQADAIKDQSIANCLVDWVWASGAYGIRIPQVKLGVLADGVVGPKTIAALNKQDPKEFFTWLKERRKLYILRFVQNQPAQKKFLKGWLRRLDGIKYGSLVYNNGKEVRF</sequence>
<dbReference type="InterPro" id="IPR018537">
    <property type="entry name" value="Peptidoglycan-bd_3"/>
</dbReference>
<organism evidence="3 4">
    <name type="scientific">Prevotella multiformis DSM 16608</name>
    <dbReference type="NCBI Taxonomy" id="888743"/>
    <lineage>
        <taxon>Bacteria</taxon>
        <taxon>Pseudomonadati</taxon>
        <taxon>Bacteroidota</taxon>
        <taxon>Bacteroidia</taxon>
        <taxon>Bacteroidales</taxon>
        <taxon>Prevotellaceae</taxon>
        <taxon>Prevotella</taxon>
    </lineage>
</organism>
<dbReference type="SUPFAM" id="SSF53955">
    <property type="entry name" value="Lysozyme-like"/>
    <property type="match status" value="1"/>
</dbReference>
<dbReference type="InterPro" id="IPR008565">
    <property type="entry name" value="TtsA-like_GH18_dom"/>
</dbReference>
<dbReference type="Pfam" id="PF09374">
    <property type="entry name" value="PG_binding_3"/>
    <property type="match status" value="1"/>
</dbReference>
<dbReference type="Pfam" id="PF05838">
    <property type="entry name" value="Glyco_hydro_108"/>
    <property type="match status" value="1"/>
</dbReference>
<feature type="domain" description="Peptidoglycan binding" evidence="2">
    <location>
        <begin position="101"/>
        <end position="166"/>
    </location>
</feature>
<dbReference type="InterPro" id="IPR018247">
    <property type="entry name" value="EF_Hand_1_Ca_BS"/>
</dbReference>
<name>F0F575_9BACT</name>
<dbReference type="RefSeq" id="WP_007368274.1">
    <property type="nucleotide sequence ID" value="NZ_GL872283.1"/>
</dbReference>
<gene>
    <name evidence="3" type="ORF">HMPREF9141_0741</name>
</gene>
<dbReference type="STRING" id="888743.HMPREF9141_0741"/>
<feature type="domain" description="TtsA-like Glycoside hydrolase family 108" evidence="1">
    <location>
        <begin position="10"/>
        <end position="98"/>
    </location>
</feature>
<comment type="caution">
    <text evidence="3">The sequence shown here is derived from an EMBL/GenBank/DDBJ whole genome shotgun (WGS) entry which is preliminary data.</text>
</comment>
<keyword evidence="4" id="KW-1185">Reference proteome</keyword>
<proteinExistence type="predicted"/>
<dbReference type="PROSITE" id="PS00018">
    <property type="entry name" value="EF_HAND_1"/>
    <property type="match status" value="1"/>
</dbReference>